<comment type="caution">
    <text evidence="2">The sequence shown here is derived from an EMBL/GenBank/DDBJ whole genome shotgun (WGS) entry which is preliminary data.</text>
</comment>
<dbReference type="GO" id="GO:0070628">
    <property type="term" value="F:proteasome binding"/>
    <property type="evidence" value="ECO:0007669"/>
    <property type="project" value="TreeGrafter"/>
</dbReference>
<dbReference type="Gene3D" id="3.10.20.90">
    <property type="entry name" value="Phosphatidylinositol 3-kinase Catalytic Subunit, Chain A, domain 1"/>
    <property type="match status" value="2"/>
</dbReference>
<dbReference type="InterPro" id="IPR029071">
    <property type="entry name" value="Ubiquitin-like_domsf"/>
</dbReference>
<dbReference type="Pfam" id="PF00240">
    <property type="entry name" value="ubiquitin"/>
    <property type="match status" value="1"/>
</dbReference>
<feature type="domain" description="Ubiquitin-like" evidence="1">
    <location>
        <begin position="80"/>
        <end position="147"/>
    </location>
</feature>
<dbReference type="GO" id="GO:0005654">
    <property type="term" value="C:nucleoplasm"/>
    <property type="evidence" value="ECO:0007669"/>
    <property type="project" value="TreeGrafter"/>
</dbReference>
<dbReference type="PANTHER" id="PTHR10621:SF63">
    <property type="entry name" value="UBIQUITIN-LIKE DOMAIN-CONTAINING PROTEIN"/>
    <property type="match status" value="1"/>
</dbReference>
<dbReference type="CDD" id="cd17039">
    <property type="entry name" value="Ubl_ubiquitin_like"/>
    <property type="match status" value="2"/>
</dbReference>
<dbReference type="PANTHER" id="PTHR10621">
    <property type="entry name" value="UV EXCISION REPAIR PROTEIN RAD23"/>
    <property type="match status" value="1"/>
</dbReference>
<keyword evidence="3" id="KW-1185">Reference proteome</keyword>
<protein>
    <recommendedName>
        <fullName evidence="1">Ubiquitin-like domain-containing protein</fullName>
    </recommendedName>
</protein>
<dbReference type="GO" id="GO:0043130">
    <property type="term" value="F:ubiquitin binding"/>
    <property type="evidence" value="ECO:0007669"/>
    <property type="project" value="TreeGrafter"/>
</dbReference>
<dbReference type="EMBL" id="JAYWIO010000004">
    <property type="protein sequence ID" value="KAK7267708.1"/>
    <property type="molecule type" value="Genomic_DNA"/>
</dbReference>
<evidence type="ECO:0000259" key="1">
    <source>
        <dbReference type="PROSITE" id="PS50053"/>
    </source>
</evidence>
<dbReference type="SUPFAM" id="SSF54236">
    <property type="entry name" value="Ubiquitin-like"/>
    <property type="match status" value="2"/>
</dbReference>
<reference evidence="2 3" key="1">
    <citation type="submission" date="2024-01" db="EMBL/GenBank/DDBJ databases">
        <title>The genomes of 5 underutilized Papilionoideae crops provide insights into root nodulation and disease resistanc.</title>
        <authorList>
            <person name="Yuan L."/>
        </authorList>
    </citation>
    <scope>NUCLEOTIDE SEQUENCE [LARGE SCALE GENOMIC DNA]</scope>
    <source>
        <strain evidence="2">ZHUSHIDOU_FW_LH</strain>
        <tissue evidence="2">Leaf</tissue>
    </source>
</reference>
<organism evidence="2 3">
    <name type="scientific">Crotalaria pallida</name>
    <name type="common">Smooth rattlebox</name>
    <name type="synonym">Crotalaria striata</name>
    <dbReference type="NCBI Taxonomy" id="3830"/>
    <lineage>
        <taxon>Eukaryota</taxon>
        <taxon>Viridiplantae</taxon>
        <taxon>Streptophyta</taxon>
        <taxon>Embryophyta</taxon>
        <taxon>Tracheophyta</taxon>
        <taxon>Spermatophyta</taxon>
        <taxon>Magnoliopsida</taxon>
        <taxon>eudicotyledons</taxon>
        <taxon>Gunneridae</taxon>
        <taxon>Pentapetalae</taxon>
        <taxon>rosids</taxon>
        <taxon>fabids</taxon>
        <taxon>Fabales</taxon>
        <taxon>Fabaceae</taxon>
        <taxon>Papilionoideae</taxon>
        <taxon>50 kb inversion clade</taxon>
        <taxon>genistoids sensu lato</taxon>
        <taxon>core genistoids</taxon>
        <taxon>Crotalarieae</taxon>
        <taxon>Crotalaria</taxon>
    </lineage>
</organism>
<feature type="domain" description="Ubiquitin-like" evidence="1">
    <location>
        <begin position="15"/>
        <end position="69"/>
    </location>
</feature>
<name>A0AAN9F9K8_CROPI</name>
<dbReference type="AlphaFoldDB" id="A0AAN9F9K8"/>
<dbReference type="GO" id="GO:0005829">
    <property type="term" value="C:cytosol"/>
    <property type="evidence" value="ECO:0007669"/>
    <property type="project" value="TreeGrafter"/>
</dbReference>
<evidence type="ECO:0000313" key="2">
    <source>
        <dbReference type="EMBL" id="KAK7267708.1"/>
    </source>
</evidence>
<proteinExistence type="predicted"/>
<dbReference type="InterPro" id="IPR000626">
    <property type="entry name" value="Ubiquitin-like_dom"/>
</dbReference>
<dbReference type="Proteomes" id="UP001372338">
    <property type="component" value="Unassembled WGS sequence"/>
</dbReference>
<accession>A0AAN9F9K8</accession>
<dbReference type="GO" id="GO:0043161">
    <property type="term" value="P:proteasome-mediated ubiquitin-dependent protein catabolic process"/>
    <property type="evidence" value="ECO:0007669"/>
    <property type="project" value="TreeGrafter"/>
</dbReference>
<dbReference type="PROSITE" id="PS50053">
    <property type="entry name" value="UBIQUITIN_2"/>
    <property type="match status" value="2"/>
</dbReference>
<dbReference type="GO" id="GO:0031593">
    <property type="term" value="F:polyubiquitin modification-dependent protein binding"/>
    <property type="evidence" value="ECO:0007669"/>
    <property type="project" value="TreeGrafter"/>
</dbReference>
<sequence length="154" mass="18007">MVLFTIIGGEIAPGIEMSSSETILDLKEKIQEVLDIEVHRQSLWYNNMELRDTEFIDACGFHRDATVILRVTSLPQHVKLHVLVKHIGSNGYVRVKETDMVHDLRRKVEKYWGIPLEFFTLYRLNIEMMDNHPLYAYYINEASEVKLCVSIEPR</sequence>
<gene>
    <name evidence="2" type="ORF">RIF29_20386</name>
</gene>
<evidence type="ECO:0000313" key="3">
    <source>
        <dbReference type="Proteomes" id="UP001372338"/>
    </source>
</evidence>
<dbReference type="SMART" id="SM00213">
    <property type="entry name" value="UBQ"/>
    <property type="match status" value="2"/>
</dbReference>